<keyword evidence="6" id="KW-1185">Reference proteome</keyword>
<dbReference type="GO" id="GO:0015020">
    <property type="term" value="F:glucuronosyltransferase activity"/>
    <property type="evidence" value="ECO:0007669"/>
    <property type="project" value="UniProtKB-EC"/>
</dbReference>
<name>A0AAV5U7U6_9BILA</name>
<evidence type="ECO:0000256" key="3">
    <source>
        <dbReference type="ARBA" id="ARBA00022676"/>
    </source>
</evidence>
<dbReference type="PANTHER" id="PTHR48043:SF23">
    <property type="entry name" value="UDP-GLUCURONOSYLTRANSFERASE"/>
    <property type="match status" value="1"/>
</dbReference>
<dbReference type="Proteomes" id="UP001432027">
    <property type="component" value="Unassembled WGS sequence"/>
</dbReference>
<comment type="caution">
    <text evidence="5">The sequence shown here is derived from an EMBL/GenBank/DDBJ whole genome shotgun (WGS) entry which is preliminary data.</text>
</comment>
<accession>A0AAV5U7U6</accession>
<protein>
    <recommendedName>
        <fullName evidence="2">glucuronosyltransferase</fullName>
        <ecNumber evidence="2">2.4.1.17</ecNumber>
    </recommendedName>
</protein>
<dbReference type="EMBL" id="BTSX01000005">
    <property type="protein sequence ID" value="GMT02533.1"/>
    <property type="molecule type" value="Genomic_DNA"/>
</dbReference>
<dbReference type="PANTHER" id="PTHR48043">
    <property type="entry name" value="EG:EG0003.4 PROTEIN-RELATED"/>
    <property type="match status" value="1"/>
</dbReference>
<dbReference type="AlphaFoldDB" id="A0AAV5U7U6"/>
<evidence type="ECO:0000313" key="6">
    <source>
        <dbReference type="Proteomes" id="UP001432027"/>
    </source>
</evidence>
<keyword evidence="4" id="KW-0808">Transferase</keyword>
<proteinExistence type="inferred from homology"/>
<feature type="non-terminal residue" evidence="5">
    <location>
        <position position="1"/>
    </location>
</feature>
<dbReference type="EC" id="2.4.1.17" evidence="2"/>
<feature type="non-terminal residue" evidence="5">
    <location>
        <position position="67"/>
    </location>
</feature>
<evidence type="ECO:0000256" key="2">
    <source>
        <dbReference type="ARBA" id="ARBA00012544"/>
    </source>
</evidence>
<dbReference type="SUPFAM" id="SSF53756">
    <property type="entry name" value="UDP-Glycosyltransferase/glycogen phosphorylase"/>
    <property type="match status" value="1"/>
</dbReference>
<comment type="similarity">
    <text evidence="1">Belongs to the UDP-glycosyltransferase family.</text>
</comment>
<sequence length="67" mass="7727">IGHHEKIIALLKELMENPEYTENSRRVARMIANKPFSSKEKLLKHVEFAAEFGPSYALRPQSQDMSL</sequence>
<organism evidence="5 6">
    <name type="scientific">Pristionchus entomophagus</name>
    <dbReference type="NCBI Taxonomy" id="358040"/>
    <lineage>
        <taxon>Eukaryota</taxon>
        <taxon>Metazoa</taxon>
        <taxon>Ecdysozoa</taxon>
        <taxon>Nematoda</taxon>
        <taxon>Chromadorea</taxon>
        <taxon>Rhabditida</taxon>
        <taxon>Rhabditina</taxon>
        <taxon>Diplogasteromorpha</taxon>
        <taxon>Diplogasteroidea</taxon>
        <taxon>Neodiplogasteridae</taxon>
        <taxon>Pristionchus</taxon>
    </lineage>
</organism>
<dbReference type="InterPro" id="IPR050271">
    <property type="entry name" value="UDP-glycosyltransferase"/>
</dbReference>
<keyword evidence="3" id="KW-0328">Glycosyltransferase</keyword>
<evidence type="ECO:0000313" key="5">
    <source>
        <dbReference type="EMBL" id="GMT02533.1"/>
    </source>
</evidence>
<reference evidence="5" key="1">
    <citation type="submission" date="2023-10" db="EMBL/GenBank/DDBJ databases">
        <title>Genome assembly of Pristionchus species.</title>
        <authorList>
            <person name="Yoshida K."/>
            <person name="Sommer R.J."/>
        </authorList>
    </citation>
    <scope>NUCLEOTIDE SEQUENCE</scope>
    <source>
        <strain evidence="5">RS0144</strain>
    </source>
</reference>
<gene>
    <name evidence="5" type="ORF">PENTCL1PPCAC_24707</name>
</gene>
<evidence type="ECO:0000256" key="4">
    <source>
        <dbReference type="ARBA" id="ARBA00022679"/>
    </source>
</evidence>
<evidence type="ECO:0000256" key="1">
    <source>
        <dbReference type="ARBA" id="ARBA00009995"/>
    </source>
</evidence>